<dbReference type="SUPFAM" id="SSF48008">
    <property type="entry name" value="GntR ligand-binding domain-like"/>
    <property type="match status" value="1"/>
</dbReference>
<dbReference type="GO" id="GO:0003677">
    <property type="term" value="F:DNA binding"/>
    <property type="evidence" value="ECO:0007669"/>
    <property type="project" value="UniProtKB-KW"/>
</dbReference>
<reference evidence="6 7" key="1">
    <citation type="submission" date="2019-10" db="EMBL/GenBank/DDBJ databases">
        <title>Streptomyces smaragdinus sp. nov. and Streptomyces fabii sp. nov., isolated from the gut of fungus growing-termite Macrotermes natalensis.</title>
        <authorList>
            <person name="Schwitalla J."/>
            <person name="Benndorf R."/>
            <person name="Martin K."/>
            <person name="De Beer W."/>
            <person name="Kaster A.-K."/>
            <person name="Vollmers J."/>
            <person name="Poulsen M."/>
            <person name="Beemelmanns C."/>
        </authorList>
    </citation>
    <scope>NUCLEOTIDE SEQUENCE [LARGE SCALE GENOMIC DNA]</scope>
    <source>
        <strain evidence="6 7">RB5</strain>
    </source>
</reference>
<name>A0A7K0CQA0_9ACTN</name>
<dbReference type="SMART" id="SM00345">
    <property type="entry name" value="HTH_GNTR"/>
    <property type="match status" value="1"/>
</dbReference>
<gene>
    <name evidence="6" type="ORF">SRB5_56850</name>
</gene>
<protein>
    <recommendedName>
        <fullName evidence="5">HTH gntR-type domain-containing protein</fullName>
    </recommendedName>
</protein>
<dbReference type="EMBL" id="WEGJ01000034">
    <property type="protein sequence ID" value="MQY15503.1"/>
    <property type="molecule type" value="Genomic_DNA"/>
</dbReference>
<dbReference type="PROSITE" id="PS50949">
    <property type="entry name" value="HTH_GNTR"/>
    <property type="match status" value="1"/>
</dbReference>
<dbReference type="Proteomes" id="UP000466345">
    <property type="component" value="Unassembled WGS sequence"/>
</dbReference>
<dbReference type="PANTHER" id="PTHR43537:SF45">
    <property type="entry name" value="GNTR FAMILY REGULATORY PROTEIN"/>
    <property type="match status" value="1"/>
</dbReference>
<keyword evidence="7" id="KW-1185">Reference proteome</keyword>
<dbReference type="InterPro" id="IPR036388">
    <property type="entry name" value="WH-like_DNA-bd_sf"/>
</dbReference>
<proteinExistence type="predicted"/>
<dbReference type="InterPro" id="IPR008920">
    <property type="entry name" value="TF_FadR/GntR_C"/>
</dbReference>
<evidence type="ECO:0000313" key="7">
    <source>
        <dbReference type="Proteomes" id="UP000466345"/>
    </source>
</evidence>
<evidence type="ECO:0000313" key="6">
    <source>
        <dbReference type="EMBL" id="MQY15503.1"/>
    </source>
</evidence>
<evidence type="ECO:0000256" key="1">
    <source>
        <dbReference type="ARBA" id="ARBA00023015"/>
    </source>
</evidence>
<dbReference type="InterPro" id="IPR000524">
    <property type="entry name" value="Tscrpt_reg_HTH_GntR"/>
</dbReference>
<evidence type="ECO:0000259" key="5">
    <source>
        <dbReference type="PROSITE" id="PS50949"/>
    </source>
</evidence>
<comment type="caution">
    <text evidence="6">The sequence shown here is derived from an EMBL/GenBank/DDBJ whole genome shotgun (WGS) entry which is preliminary data.</text>
</comment>
<feature type="region of interest" description="Disordered" evidence="4">
    <location>
        <begin position="1"/>
        <end position="33"/>
    </location>
</feature>
<evidence type="ECO:0000256" key="2">
    <source>
        <dbReference type="ARBA" id="ARBA00023125"/>
    </source>
</evidence>
<evidence type="ECO:0000256" key="3">
    <source>
        <dbReference type="ARBA" id="ARBA00023163"/>
    </source>
</evidence>
<dbReference type="PANTHER" id="PTHR43537">
    <property type="entry name" value="TRANSCRIPTIONAL REGULATOR, GNTR FAMILY"/>
    <property type="match status" value="1"/>
</dbReference>
<keyword evidence="2" id="KW-0238">DNA-binding</keyword>
<evidence type="ECO:0000256" key="4">
    <source>
        <dbReference type="SAM" id="MobiDB-lite"/>
    </source>
</evidence>
<keyword evidence="3" id="KW-0804">Transcription</keyword>
<dbReference type="Pfam" id="PF00392">
    <property type="entry name" value="GntR"/>
    <property type="match status" value="1"/>
</dbReference>
<feature type="compositionally biased region" description="Gly residues" evidence="4">
    <location>
        <begin position="1"/>
        <end position="10"/>
    </location>
</feature>
<dbReference type="Gene3D" id="1.10.10.10">
    <property type="entry name" value="Winged helix-like DNA-binding domain superfamily/Winged helix DNA-binding domain"/>
    <property type="match status" value="1"/>
</dbReference>
<organism evidence="6 7">
    <name type="scientific">Streptomyces smaragdinus</name>
    <dbReference type="NCBI Taxonomy" id="2585196"/>
    <lineage>
        <taxon>Bacteria</taxon>
        <taxon>Bacillati</taxon>
        <taxon>Actinomycetota</taxon>
        <taxon>Actinomycetes</taxon>
        <taxon>Kitasatosporales</taxon>
        <taxon>Streptomycetaceae</taxon>
        <taxon>Streptomyces</taxon>
    </lineage>
</organism>
<keyword evidence="1" id="KW-0805">Transcription regulation</keyword>
<dbReference type="GO" id="GO:0003700">
    <property type="term" value="F:DNA-binding transcription factor activity"/>
    <property type="evidence" value="ECO:0007669"/>
    <property type="project" value="InterPro"/>
</dbReference>
<sequence length="208" mass="21456">MSIGEAGTGPRGDSTVRDPARVPVQRGGAERAPVRLDRASVRAKTLAALRAALADGRLRPGEVYSAPVLAAPLGVSATPVREAMQILAAEGAVEVLPNRGFRIVPPPVAAHVAAVRALLVLPVVAAHPPDPVYLRPLAEEAGAAADRAFHAALLAPAGNPELDRVAADLYDRAALPPSPPHARLALLRALTDGDADLVRDLLETLLGA</sequence>
<feature type="domain" description="HTH gntR-type" evidence="5">
    <location>
        <begin position="39"/>
        <end position="106"/>
    </location>
</feature>
<dbReference type="AlphaFoldDB" id="A0A7K0CQA0"/>
<accession>A0A7K0CQA0</accession>
<dbReference type="SUPFAM" id="SSF46785">
    <property type="entry name" value="Winged helix' DNA-binding domain"/>
    <property type="match status" value="1"/>
</dbReference>
<dbReference type="InterPro" id="IPR036390">
    <property type="entry name" value="WH_DNA-bd_sf"/>
</dbReference>
<dbReference type="RefSeq" id="WP_228390518.1">
    <property type="nucleotide sequence ID" value="NZ_WEGJ01000034.1"/>
</dbReference>